<evidence type="ECO:0000259" key="1">
    <source>
        <dbReference type="PROSITE" id="PS50125"/>
    </source>
</evidence>
<dbReference type="GO" id="GO:0035556">
    <property type="term" value="P:intracellular signal transduction"/>
    <property type="evidence" value="ECO:0007669"/>
    <property type="project" value="InterPro"/>
</dbReference>
<dbReference type="Gene3D" id="3.40.50.10070">
    <property type="entry name" value="TolB, N-terminal domain"/>
    <property type="match status" value="1"/>
</dbReference>
<dbReference type="Gene3D" id="1.25.40.10">
    <property type="entry name" value="Tetratricopeptide repeat domain"/>
    <property type="match status" value="1"/>
</dbReference>
<dbReference type="Gene3D" id="3.30.70.1230">
    <property type="entry name" value="Nucleotide cyclase"/>
    <property type="match status" value="1"/>
</dbReference>
<dbReference type="RefSeq" id="WP_106714077.1">
    <property type="nucleotide sequence ID" value="NZ_PGGO01000034.1"/>
</dbReference>
<keyword evidence="3" id="KW-1185">Reference proteome</keyword>
<comment type="caution">
    <text evidence="2">The sequence shown here is derived from an EMBL/GenBank/DDBJ whole genome shotgun (WGS) entry which is preliminary data.</text>
</comment>
<dbReference type="SUPFAM" id="SSF55073">
    <property type="entry name" value="Nucleotide cyclase"/>
    <property type="match status" value="1"/>
</dbReference>
<dbReference type="PANTHER" id="PTHR43081">
    <property type="entry name" value="ADENYLATE CYCLASE, TERMINAL-DIFFERENTIATION SPECIFIC-RELATED"/>
    <property type="match status" value="1"/>
</dbReference>
<dbReference type="CDD" id="cd07302">
    <property type="entry name" value="CHD"/>
    <property type="match status" value="1"/>
</dbReference>
<dbReference type="InterPro" id="IPR011990">
    <property type="entry name" value="TPR-like_helical_dom_sf"/>
</dbReference>
<evidence type="ECO:0000313" key="2">
    <source>
        <dbReference type="EMBL" id="PSH61746.1"/>
    </source>
</evidence>
<sequence length="611" mass="67050">MDGKGERPYSAPVLEGLPLQEEKRRLAAIMAADVAGYSRLMAADELGTLGRLKSLRAEVIEPKLLQFHGLIVGSAGDSLLVEFASAVNAVLCAMEVQAGLAERNAKLPDDMRMVFRIGVNLGDVIPGDGTIHGDGVNIAARLEKLADPGSICIGRNIYDQVKGKLVCAYDDLGEQRFHNIAEPVRAFRVRSTSAALVGSRAADALPLPDKPSIAVLPFTNMSGDPDQEYFSDGITEDIITELSRFHEFTVIARNSSFRYKGLLPRIEDVGRELGVKHVVEGSVRKIGNRVRVTAQLIDATSAAHIWAERYDRGLDDIFAIQDEVTEAVVARVAEGIKGARALHARSRPSYSATAYDLVLQARPYRTAYTAAASKTAARLLRQATEIDPNFALAHASLAFVRTGELEEGWTDDPDAVLAEALAAAKRAVALDDSDGYAHASLAYVLLRYSEFDHAEHEMGIALDLNPNHVNIVMTAGWVAIVNCDPERAIEMIKRARRLNPLMGGWGLWTLGQAYLDAKRYQDALDSFAKVTDPPTDMFLERAICQAYSGREEDARGSLRKYLQRAQEELSSFPGEDSVAWRAFLLRYCTRRRREVTEHFIEGARKAGLNVA</sequence>
<dbReference type="SUPFAM" id="SSF48452">
    <property type="entry name" value="TPR-like"/>
    <property type="match status" value="1"/>
</dbReference>
<dbReference type="PANTHER" id="PTHR43081:SF19">
    <property type="entry name" value="PH-SENSITIVE ADENYLATE CYCLASE RV1264"/>
    <property type="match status" value="1"/>
</dbReference>
<gene>
    <name evidence="2" type="ORF">CU102_26585</name>
</gene>
<proteinExistence type="predicted"/>
<dbReference type="InterPro" id="IPR001054">
    <property type="entry name" value="A/G_cyclase"/>
</dbReference>
<name>A0A2P7B5L1_9HYPH</name>
<dbReference type="EMBL" id="PGGO01000034">
    <property type="protein sequence ID" value="PSH61746.1"/>
    <property type="molecule type" value="Genomic_DNA"/>
</dbReference>
<dbReference type="Proteomes" id="UP000241444">
    <property type="component" value="Unassembled WGS sequence"/>
</dbReference>
<organism evidence="2 3">
    <name type="scientific">Phyllobacterium brassicacearum</name>
    <dbReference type="NCBI Taxonomy" id="314235"/>
    <lineage>
        <taxon>Bacteria</taxon>
        <taxon>Pseudomonadati</taxon>
        <taxon>Pseudomonadota</taxon>
        <taxon>Alphaproteobacteria</taxon>
        <taxon>Hyphomicrobiales</taxon>
        <taxon>Phyllobacteriaceae</taxon>
        <taxon>Phyllobacterium</taxon>
    </lineage>
</organism>
<dbReference type="SUPFAM" id="SSF52964">
    <property type="entry name" value="TolB, N-terminal domain"/>
    <property type="match status" value="1"/>
</dbReference>
<dbReference type="GO" id="GO:0004016">
    <property type="term" value="F:adenylate cyclase activity"/>
    <property type="evidence" value="ECO:0007669"/>
    <property type="project" value="UniProtKB-ARBA"/>
</dbReference>
<evidence type="ECO:0000313" key="3">
    <source>
        <dbReference type="Proteomes" id="UP000241444"/>
    </source>
</evidence>
<accession>A0A2P7B5L1</accession>
<dbReference type="InterPro" id="IPR029787">
    <property type="entry name" value="Nucleotide_cyclase"/>
</dbReference>
<dbReference type="PROSITE" id="PS50125">
    <property type="entry name" value="GUANYLATE_CYCLASE_2"/>
    <property type="match status" value="1"/>
</dbReference>
<protein>
    <recommendedName>
        <fullName evidence="1">Guanylate cyclase domain-containing protein</fullName>
    </recommendedName>
</protein>
<dbReference type="GO" id="GO:0006171">
    <property type="term" value="P:cAMP biosynthetic process"/>
    <property type="evidence" value="ECO:0007669"/>
    <property type="project" value="TreeGrafter"/>
</dbReference>
<feature type="domain" description="Guanylate cyclase" evidence="1">
    <location>
        <begin position="28"/>
        <end position="143"/>
    </location>
</feature>
<reference evidence="3" key="1">
    <citation type="submission" date="2017-11" db="EMBL/GenBank/DDBJ databases">
        <authorList>
            <person name="Kuznetsova I."/>
            <person name="Sazanova A."/>
            <person name="Chirak E."/>
            <person name="Safronova V."/>
            <person name="Willems A."/>
        </authorList>
    </citation>
    <scope>NUCLEOTIDE SEQUENCE [LARGE SCALE GENOMIC DNA]</scope>
    <source>
        <strain evidence="3">STM 196</strain>
    </source>
</reference>
<dbReference type="InterPro" id="IPR050697">
    <property type="entry name" value="Adenylyl/Guanylyl_Cyclase_3/4"/>
</dbReference>
<dbReference type="AlphaFoldDB" id="A0A2P7B5L1"/>